<sequence length="55" mass="6519">MTDLLVYVVERMYTTNNDKTILGFCQLEASWQHILFSKKTNKISFAVFRLCFHCL</sequence>
<dbReference type="AlphaFoldDB" id="A0A3Q7FEV9"/>
<reference evidence="1" key="1">
    <citation type="journal article" date="2012" name="Nature">
        <title>The tomato genome sequence provides insights into fleshy fruit evolution.</title>
        <authorList>
            <consortium name="Tomato Genome Consortium"/>
        </authorList>
    </citation>
    <scope>NUCLEOTIDE SEQUENCE [LARGE SCALE GENOMIC DNA]</scope>
    <source>
        <strain evidence="1">cv. Heinz 1706</strain>
    </source>
</reference>
<reference evidence="1" key="2">
    <citation type="submission" date="2019-01" db="UniProtKB">
        <authorList>
            <consortium name="EnsemblPlants"/>
        </authorList>
    </citation>
    <scope>IDENTIFICATION</scope>
    <source>
        <strain evidence="1">cv. Heinz 1706</strain>
    </source>
</reference>
<keyword evidence="2" id="KW-1185">Reference proteome</keyword>
<dbReference type="InParanoid" id="A0A3Q7FEV9"/>
<dbReference type="Proteomes" id="UP000004994">
    <property type="component" value="Chromosome 3"/>
</dbReference>
<evidence type="ECO:0000313" key="1">
    <source>
        <dbReference type="EnsemblPlants" id="Solyc03g005370.1.1.1"/>
    </source>
</evidence>
<dbReference type="Gramene" id="Solyc03g005370.1.1">
    <property type="protein sequence ID" value="Solyc03g005370.1.1.1"/>
    <property type="gene ID" value="Solyc03g005370.1"/>
</dbReference>
<dbReference type="PaxDb" id="4081-Solyc03g005370.1.1"/>
<proteinExistence type="predicted"/>
<accession>A0A3Q7FEV9</accession>
<organism evidence="1">
    <name type="scientific">Solanum lycopersicum</name>
    <name type="common">Tomato</name>
    <name type="synonym">Lycopersicon esculentum</name>
    <dbReference type="NCBI Taxonomy" id="4081"/>
    <lineage>
        <taxon>Eukaryota</taxon>
        <taxon>Viridiplantae</taxon>
        <taxon>Streptophyta</taxon>
        <taxon>Embryophyta</taxon>
        <taxon>Tracheophyta</taxon>
        <taxon>Spermatophyta</taxon>
        <taxon>Magnoliopsida</taxon>
        <taxon>eudicotyledons</taxon>
        <taxon>Gunneridae</taxon>
        <taxon>Pentapetalae</taxon>
        <taxon>asterids</taxon>
        <taxon>lamiids</taxon>
        <taxon>Solanales</taxon>
        <taxon>Solanaceae</taxon>
        <taxon>Solanoideae</taxon>
        <taxon>Solaneae</taxon>
        <taxon>Solanum</taxon>
        <taxon>Solanum subgen. Lycopersicon</taxon>
    </lineage>
</organism>
<name>A0A3Q7FEV9_SOLLC</name>
<evidence type="ECO:0000313" key="2">
    <source>
        <dbReference type="Proteomes" id="UP000004994"/>
    </source>
</evidence>
<protein>
    <submittedName>
        <fullName evidence="1">Uncharacterized protein</fullName>
    </submittedName>
</protein>
<dbReference type="EnsemblPlants" id="Solyc03g005370.1.1">
    <property type="protein sequence ID" value="Solyc03g005370.1.1.1"/>
    <property type="gene ID" value="Solyc03g005370.1"/>
</dbReference>